<evidence type="ECO:0008006" key="3">
    <source>
        <dbReference type="Google" id="ProtNLM"/>
    </source>
</evidence>
<name>A0AAV0WXF1_9HEMI</name>
<accession>A0AAV0WXF1</accession>
<organism evidence="1 2">
    <name type="scientific">Macrosiphum euphorbiae</name>
    <name type="common">potato aphid</name>
    <dbReference type="NCBI Taxonomy" id="13131"/>
    <lineage>
        <taxon>Eukaryota</taxon>
        <taxon>Metazoa</taxon>
        <taxon>Ecdysozoa</taxon>
        <taxon>Arthropoda</taxon>
        <taxon>Hexapoda</taxon>
        <taxon>Insecta</taxon>
        <taxon>Pterygota</taxon>
        <taxon>Neoptera</taxon>
        <taxon>Paraneoptera</taxon>
        <taxon>Hemiptera</taxon>
        <taxon>Sternorrhyncha</taxon>
        <taxon>Aphidomorpha</taxon>
        <taxon>Aphidoidea</taxon>
        <taxon>Aphididae</taxon>
        <taxon>Macrosiphini</taxon>
        <taxon>Macrosiphum</taxon>
    </lineage>
</organism>
<dbReference type="Proteomes" id="UP001160148">
    <property type="component" value="Unassembled WGS sequence"/>
</dbReference>
<protein>
    <recommendedName>
        <fullName evidence="3">Transposase</fullName>
    </recommendedName>
</protein>
<dbReference type="PANTHER" id="PTHR37162">
    <property type="entry name" value="HAT FAMILY DIMERISATION DOMAINCONTAINING PROTEIN-RELATED"/>
    <property type="match status" value="1"/>
</dbReference>
<dbReference type="EMBL" id="CARXXK010000003">
    <property type="protein sequence ID" value="CAI6360580.1"/>
    <property type="molecule type" value="Genomic_DNA"/>
</dbReference>
<sequence length="630" mass="72352">MAPKRLCHFNENLQKEFPFIKKQKHNDDFNVQCTTCQGTFSVSHGGRSDINDHLKSQKHKLASRASLQSGKVSNFFSKLIPDKNDFALAAREATFAYHTVIHNQSFRSMTCTSDLIRQLLNDKKFTCAKTKTREIIVNVISPYIVDNIVKELRSAKFISVLVDGSNHKSIKLVPILVRYFLPDVGIKNKILEFSNLPGETSDLITKKIIDVLTKFGLKEKIVALSADNTNTNFGGVARKGKNNVHTKLQTELNKKILGLGCCAHILHNAIQCASDSLPIDVEAITVKLFGYFHIYTVRVEKLKEFCEFADVQYRDILAHTKTRWLSLLPAIDRIILMFSGLKSYFLSQDSSPKILVDFFKNDKALLYMKFIQSMLRLFNNYIQKIEGEHISAFELIDILSSLINNLENRKNEHFINSEIENIIKVLEEEGCSIKKEFDTGSQIFFDLCIKYIQKWTMSNQTLLTELDWLNLTKKHTVTWQNAKNTLNSLSEFVVVNEDDYFDEFMSFLNIFQEKFDEWTKNSISLEQKWLQIFKLFKEKDVGISNLAAVVEFAFCLPGSNASIERVFSLMTSTWTDVRNQMDVATVESCLITKTYGLSCMEFHDEIIKNQSFLKNVHSTQKYTMTAEDKV</sequence>
<dbReference type="AlphaFoldDB" id="A0AAV0WXF1"/>
<dbReference type="PANTHER" id="PTHR37162:SF1">
    <property type="entry name" value="BED-TYPE DOMAIN-CONTAINING PROTEIN"/>
    <property type="match status" value="1"/>
</dbReference>
<dbReference type="InterPro" id="IPR012337">
    <property type="entry name" value="RNaseH-like_sf"/>
</dbReference>
<reference evidence="1 2" key="1">
    <citation type="submission" date="2023-01" db="EMBL/GenBank/DDBJ databases">
        <authorList>
            <person name="Whitehead M."/>
        </authorList>
    </citation>
    <scope>NUCLEOTIDE SEQUENCE [LARGE SCALE GENOMIC DNA]</scope>
</reference>
<gene>
    <name evidence="1" type="ORF">MEUPH1_LOCUS15867</name>
</gene>
<keyword evidence="2" id="KW-1185">Reference proteome</keyword>
<proteinExistence type="predicted"/>
<comment type="caution">
    <text evidence="1">The sequence shown here is derived from an EMBL/GenBank/DDBJ whole genome shotgun (WGS) entry which is preliminary data.</text>
</comment>
<evidence type="ECO:0000313" key="2">
    <source>
        <dbReference type="Proteomes" id="UP001160148"/>
    </source>
</evidence>
<evidence type="ECO:0000313" key="1">
    <source>
        <dbReference type="EMBL" id="CAI6360580.1"/>
    </source>
</evidence>
<dbReference type="SUPFAM" id="SSF53098">
    <property type="entry name" value="Ribonuclease H-like"/>
    <property type="match status" value="1"/>
</dbReference>